<dbReference type="Proteomes" id="UP000054262">
    <property type="component" value="Unassembled WGS sequence"/>
</dbReference>
<gene>
    <name evidence="2" type="ORF">MB2181_01870</name>
</gene>
<dbReference type="AlphaFoldDB" id="A0P5H1"/>
<feature type="repeat" description="TPR" evidence="1">
    <location>
        <begin position="39"/>
        <end position="72"/>
    </location>
</feature>
<dbReference type="InterPro" id="IPR012668">
    <property type="entry name" value="CHP02466"/>
</dbReference>
<dbReference type="Pfam" id="PF13432">
    <property type="entry name" value="TPR_16"/>
    <property type="match status" value="2"/>
</dbReference>
<evidence type="ECO:0000256" key="1">
    <source>
        <dbReference type="PROSITE-ProRule" id="PRU00339"/>
    </source>
</evidence>
<dbReference type="PANTHER" id="PTHR44998">
    <property type="match status" value="1"/>
</dbReference>
<dbReference type="Gene3D" id="2.60.120.620">
    <property type="entry name" value="q2cbj1_9rhob like domain"/>
    <property type="match status" value="1"/>
</dbReference>
<reference evidence="2 3" key="1">
    <citation type="submission" date="2006-11" db="EMBL/GenBank/DDBJ databases">
        <authorList>
            <person name="Giovannoni S."/>
            <person name="Vergin K."/>
            <person name="Ferriera S."/>
            <person name="Johnson J."/>
            <person name="Kravitz S."/>
            <person name="Beeson K."/>
            <person name="Sutton G."/>
            <person name="Rogers Y.-H."/>
            <person name="Friedman R."/>
            <person name="Frazier M."/>
            <person name="Venter J.C."/>
        </authorList>
    </citation>
    <scope>NUCLEOTIDE SEQUENCE [LARGE SCALE GENOMIC DNA]</scope>
    <source>
        <strain evidence="2 3">HTCC2181</strain>
    </source>
</reference>
<dbReference type="InterPro" id="IPR011990">
    <property type="entry name" value="TPR-like_helical_dom_sf"/>
</dbReference>
<dbReference type="SUPFAM" id="SSF51197">
    <property type="entry name" value="Clavaminate synthase-like"/>
    <property type="match status" value="1"/>
</dbReference>
<dbReference type="PROSITE" id="PS50293">
    <property type="entry name" value="TPR_REGION"/>
    <property type="match status" value="2"/>
</dbReference>
<evidence type="ECO:0000313" key="3">
    <source>
        <dbReference type="Proteomes" id="UP000054262"/>
    </source>
</evidence>
<evidence type="ECO:0000313" key="2">
    <source>
        <dbReference type="EMBL" id="EAV46781.1"/>
    </source>
</evidence>
<keyword evidence="3" id="KW-1185">Reference proteome</keyword>
<feature type="repeat" description="TPR" evidence="1">
    <location>
        <begin position="107"/>
        <end position="140"/>
    </location>
</feature>
<dbReference type="Gene3D" id="1.25.40.10">
    <property type="entry name" value="Tetratricopeptide repeat domain"/>
    <property type="match status" value="3"/>
</dbReference>
<dbReference type="SUPFAM" id="SSF48452">
    <property type="entry name" value="TPR-like"/>
    <property type="match status" value="2"/>
</dbReference>
<dbReference type="Pfam" id="PF00515">
    <property type="entry name" value="TPR_1"/>
    <property type="match status" value="2"/>
</dbReference>
<dbReference type="SMART" id="SM00028">
    <property type="entry name" value="TPR"/>
    <property type="match status" value="7"/>
</dbReference>
<protein>
    <submittedName>
        <fullName evidence="2">TPR repeat</fullName>
    </submittedName>
</protein>
<dbReference type="PANTHER" id="PTHR44998:SF1">
    <property type="entry name" value="UDP-N-ACETYLGLUCOSAMINE--PEPTIDE N-ACETYLGLUCOSAMINYLTRANSFERASE 110 KDA SUBUNIT"/>
    <property type="match status" value="1"/>
</dbReference>
<dbReference type="InterPro" id="IPR006597">
    <property type="entry name" value="Sel1-like"/>
</dbReference>
<dbReference type="EMBL" id="AAUX01000001">
    <property type="protein sequence ID" value="EAV46781.1"/>
    <property type="molecule type" value="Genomic_DNA"/>
</dbReference>
<dbReference type="PROSITE" id="PS50005">
    <property type="entry name" value="TPR"/>
    <property type="match status" value="5"/>
</dbReference>
<dbReference type="GO" id="GO:0006493">
    <property type="term" value="P:protein O-linked glycosylation"/>
    <property type="evidence" value="ECO:0007669"/>
    <property type="project" value="TreeGrafter"/>
</dbReference>
<dbReference type="SMART" id="SM00671">
    <property type="entry name" value="SEL1"/>
    <property type="match status" value="4"/>
</dbReference>
<accession>A0P5H1</accession>
<dbReference type="OrthoDB" id="549777at2"/>
<sequence>MKQLSQQELNHLMMLHQQSRYAEGIKEAQRLIKSFPGELMLFNILGVCLEQEGAFQKAADAYKQALSINPAIPELQFNLGAMLYALNEPKKAIHHYEEAIRLNPNFTEAYFNLGTLHQSQSEYSQAINAYEKALTIQPGFYEALANIGTIKQLQGRLDEAIECFKRTITIQEDAKGHYNLAGAYRNQGNLILAIDHFKKAIDLGSNEPEFYSDLGDALWHDGQIKAAKEFLHMAVKIDPQHPRANYQLAVFLYDNKEFKLAMNYFEQSQFEDWQERVLYCHYKLKQFKLFEDKLLALTALKNNSPFLATLSTHFAQNFQKQDSYKFCPSPLDFVCHQKIPELTKNNKALIKSLLSDIDSADIGQRKQSRLTAGIQSSGNLFKRPEQSFQILKDALIKVIAEYYQNIKNRDCEFVRSFPTNIEFSSSWYVKMQNGGHLNSHIHEDGWISGAVYLSIPPQTLPSDDGSIELSTDGDDYPKMHNDFPIKTILPEAGEVIFFPSSVFHRTIPFQSDEERICIAFDVKPEA</sequence>
<feature type="repeat" description="TPR" evidence="1">
    <location>
        <begin position="208"/>
        <end position="241"/>
    </location>
</feature>
<feature type="repeat" description="TPR" evidence="1">
    <location>
        <begin position="73"/>
        <end position="106"/>
    </location>
</feature>
<proteinExistence type="predicted"/>
<name>A0P5H1_9PROT</name>
<organism evidence="2 3">
    <name type="scientific">Methylophilales bacterium HTCC2181</name>
    <dbReference type="NCBI Taxonomy" id="383631"/>
    <lineage>
        <taxon>Bacteria</taxon>
        <taxon>Pseudomonadati</taxon>
        <taxon>Pseudomonadota</taxon>
        <taxon>Betaproteobacteria</taxon>
        <taxon>Nitrosomonadales</taxon>
        <taxon>OM43 clade</taxon>
    </lineage>
</organism>
<comment type="caution">
    <text evidence="2">The sequence shown here is derived from an EMBL/GenBank/DDBJ whole genome shotgun (WGS) entry which is preliminary data.</text>
</comment>
<dbReference type="Pfam" id="PF13424">
    <property type="entry name" value="TPR_12"/>
    <property type="match status" value="1"/>
</dbReference>
<dbReference type="Pfam" id="PF13759">
    <property type="entry name" value="2OG-FeII_Oxy_5"/>
    <property type="match status" value="1"/>
</dbReference>
<dbReference type="InterPro" id="IPR019734">
    <property type="entry name" value="TPR_rpt"/>
</dbReference>
<feature type="repeat" description="TPR" evidence="1">
    <location>
        <begin position="141"/>
        <end position="174"/>
    </location>
</feature>
<dbReference type="GO" id="GO:0016757">
    <property type="term" value="F:glycosyltransferase activity"/>
    <property type="evidence" value="ECO:0007669"/>
    <property type="project" value="TreeGrafter"/>
</dbReference>
<keyword evidence="1" id="KW-0802">TPR repeat</keyword>